<keyword evidence="14" id="KW-0157">Chromophore</keyword>
<dbReference type="PROSITE" id="PS50112">
    <property type="entry name" value="PAS"/>
    <property type="match status" value="1"/>
</dbReference>
<evidence type="ECO:0000256" key="7">
    <source>
        <dbReference type="ARBA" id="ARBA00022630"/>
    </source>
</evidence>
<evidence type="ECO:0000256" key="12">
    <source>
        <dbReference type="ARBA" id="ARBA00022777"/>
    </source>
</evidence>
<evidence type="ECO:0000256" key="9">
    <source>
        <dbReference type="ARBA" id="ARBA00022679"/>
    </source>
</evidence>
<dbReference type="Gene3D" id="3.30.450.20">
    <property type="entry name" value="PAS domain"/>
    <property type="match status" value="1"/>
</dbReference>
<accession>A0ABY5UIB9</accession>
<dbReference type="Pfam" id="PF07536">
    <property type="entry name" value="HWE_HK"/>
    <property type="match status" value="1"/>
</dbReference>
<evidence type="ECO:0000256" key="2">
    <source>
        <dbReference type="ARBA" id="ARBA00012438"/>
    </source>
</evidence>
<evidence type="ECO:0000256" key="14">
    <source>
        <dbReference type="ARBA" id="ARBA00022991"/>
    </source>
</evidence>
<evidence type="ECO:0000313" key="20">
    <source>
        <dbReference type="Proteomes" id="UP001058739"/>
    </source>
</evidence>
<keyword evidence="5" id="KW-0597">Phosphoprotein</keyword>
<evidence type="ECO:0000256" key="4">
    <source>
        <dbReference type="ARBA" id="ARBA00022543"/>
    </source>
</evidence>
<keyword evidence="6" id="KW-0716">Sensory transduction</keyword>
<keyword evidence="15" id="KW-0843">Virulence</keyword>
<keyword evidence="8" id="KW-0288">FMN</keyword>
<keyword evidence="10" id="KW-0677">Repeat</keyword>
<dbReference type="InterPro" id="IPR000700">
    <property type="entry name" value="PAS-assoc_C"/>
</dbReference>
<dbReference type="InterPro" id="IPR001610">
    <property type="entry name" value="PAC"/>
</dbReference>
<dbReference type="InterPro" id="IPR011102">
    <property type="entry name" value="Sig_transdc_His_kinase_HWE"/>
</dbReference>
<dbReference type="PROSITE" id="PS50113">
    <property type="entry name" value="PAC"/>
    <property type="match status" value="1"/>
</dbReference>
<evidence type="ECO:0000256" key="15">
    <source>
        <dbReference type="ARBA" id="ARBA00023026"/>
    </source>
</evidence>
<dbReference type="Pfam" id="PF00989">
    <property type="entry name" value="PAS"/>
    <property type="match status" value="1"/>
</dbReference>
<keyword evidence="16" id="KW-0675">Receptor</keyword>
<evidence type="ECO:0000256" key="5">
    <source>
        <dbReference type="ARBA" id="ARBA00022553"/>
    </source>
</evidence>
<feature type="domain" description="PAS" evidence="17">
    <location>
        <begin position="37"/>
        <end position="92"/>
    </location>
</feature>
<organism evidence="19 20">
    <name type="scientific">Brucella pseudintermedia</name>
    <dbReference type="NCBI Taxonomy" id="370111"/>
    <lineage>
        <taxon>Bacteria</taxon>
        <taxon>Pseudomonadati</taxon>
        <taxon>Pseudomonadota</taxon>
        <taxon>Alphaproteobacteria</taxon>
        <taxon>Hyphomicrobiales</taxon>
        <taxon>Brucellaceae</taxon>
        <taxon>Brucella/Ochrobactrum group</taxon>
        <taxon>Brucella</taxon>
    </lineage>
</organism>
<evidence type="ECO:0000256" key="1">
    <source>
        <dbReference type="ARBA" id="ARBA00000085"/>
    </source>
</evidence>
<evidence type="ECO:0000259" key="17">
    <source>
        <dbReference type="PROSITE" id="PS50112"/>
    </source>
</evidence>
<dbReference type="InterPro" id="IPR035965">
    <property type="entry name" value="PAS-like_dom_sf"/>
</dbReference>
<dbReference type="InterPro" id="IPR013767">
    <property type="entry name" value="PAS_fold"/>
</dbReference>
<keyword evidence="13" id="KW-0067">ATP-binding</keyword>
<keyword evidence="9" id="KW-0808">Transferase</keyword>
<dbReference type="RefSeq" id="WP_121986675.1">
    <property type="nucleotide sequence ID" value="NZ_CP099968.1"/>
</dbReference>
<keyword evidence="7" id="KW-0285">Flavoprotein</keyword>
<dbReference type="PANTHER" id="PTHR41523">
    <property type="entry name" value="TWO-COMPONENT SYSTEM SENSOR PROTEIN"/>
    <property type="match status" value="1"/>
</dbReference>
<reference evidence="19" key="1">
    <citation type="submission" date="2022-06" db="EMBL/GenBank/DDBJ databases">
        <title>Complete Genome Sequence of Deoxynivalenol-bioadsorption Ochrobactrum pseudintermedium ASAG-D25.</title>
        <authorList>
            <person name="Wang N."/>
        </authorList>
    </citation>
    <scope>NUCLEOTIDE SEQUENCE</scope>
    <source>
        <strain evidence="19">ASAG-D25</strain>
    </source>
</reference>
<name>A0ABY5UIB9_9HYPH</name>
<proteinExistence type="predicted"/>
<evidence type="ECO:0000256" key="8">
    <source>
        <dbReference type="ARBA" id="ARBA00022643"/>
    </source>
</evidence>
<dbReference type="InterPro" id="IPR000014">
    <property type="entry name" value="PAS"/>
</dbReference>
<evidence type="ECO:0000256" key="6">
    <source>
        <dbReference type="ARBA" id="ARBA00022606"/>
    </source>
</evidence>
<sequence>MSNENDDRQRSDVQIPVVSYNGSYAWQANFYDTELDLRDWLAAIVDGSDDAIISKDLQGNIKTWNRGAQRLFGYQPDEVIGKPITLLIPEDRLNEEPAILAQIRAGMRVEHFETVRKKKDGTLFDISLTISPIRDARGVIVGASKIARDITERRKAQEKLFLVLGEMHHRVKNLFALANGIVSLSGREAQSVDEFRQRVQARLSSLARAHELTMPAWNENPDMSVAIPLQTLIRTILDPYDGCNISLSGADPAVSGKSLTNLSLLLHEFATNAAKHGALSSMGGCLSIVVEETIDTVRLLWSESVEETARQANTEGFGTRLEAGLSSALNASVERKWLPSGLEIKVTIPVDKLVSGIDEP</sequence>
<evidence type="ECO:0000259" key="18">
    <source>
        <dbReference type="PROSITE" id="PS50113"/>
    </source>
</evidence>
<dbReference type="SMART" id="SM00091">
    <property type="entry name" value="PAS"/>
    <property type="match status" value="1"/>
</dbReference>
<evidence type="ECO:0000256" key="16">
    <source>
        <dbReference type="ARBA" id="ARBA00023170"/>
    </source>
</evidence>
<comment type="catalytic activity">
    <reaction evidence="1">
        <text>ATP + protein L-histidine = ADP + protein N-phospho-L-histidine.</text>
        <dbReference type="EC" id="2.7.13.3"/>
    </reaction>
</comment>
<dbReference type="SUPFAM" id="SSF55785">
    <property type="entry name" value="PYP-like sensor domain (PAS domain)"/>
    <property type="match status" value="1"/>
</dbReference>
<keyword evidence="12" id="KW-0418">Kinase</keyword>
<evidence type="ECO:0000256" key="13">
    <source>
        <dbReference type="ARBA" id="ARBA00022840"/>
    </source>
</evidence>
<keyword evidence="11" id="KW-0547">Nucleotide-binding</keyword>
<evidence type="ECO:0000313" key="19">
    <source>
        <dbReference type="EMBL" id="UWL61500.1"/>
    </source>
</evidence>
<dbReference type="CDD" id="cd00130">
    <property type="entry name" value="PAS"/>
    <property type="match status" value="1"/>
</dbReference>
<dbReference type="Proteomes" id="UP001058739">
    <property type="component" value="Chromosome 02"/>
</dbReference>
<dbReference type="SMART" id="SM00911">
    <property type="entry name" value="HWE_HK"/>
    <property type="match status" value="1"/>
</dbReference>
<dbReference type="EMBL" id="CP099968">
    <property type="protein sequence ID" value="UWL61500.1"/>
    <property type="molecule type" value="Genomic_DNA"/>
</dbReference>
<keyword evidence="20" id="KW-1185">Reference proteome</keyword>
<evidence type="ECO:0000256" key="3">
    <source>
        <dbReference type="ARBA" id="ARBA00021740"/>
    </source>
</evidence>
<keyword evidence="4" id="KW-0600">Photoreceptor protein</keyword>
<dbReference type="EC" id="2.7.13.3" evidence="2"/>
<dbReference type="PANTHER" id="PTHR41523:SF8">
    <property type="entry name" value="ETHYLENE RESPONSE SENSOR PROTEIN"/>
    <property type="match status" value="1"/>
</dbReference>
<dbReference type="SMART" id="SM00086">
    <property type="entry name" value="PAC"/>
    <property type="match status" value="1"/>
</dbReference>
<feature type="domain" description="PAC" evidence="18">
    <location>
        <begin position="110"/>
        <end position="162"/>
    </location>
</feature>
<dbReference type="NCBIfam" id="TIGR00229">
    <property type="entry name" value="sensory_box"/>
    <property type="match status" value="1"/>
</dbReference>
<evidence type="ECO:0000256" key="11">
    <source>
        <dbReference type="ARBA" id="ARBA00022741"/>
    </source>
</evidence>
<protein>
    <recommendedName>
        <fullName evidence="3">Blue-light-activated histidine kinase</fullName>
        <ecNumber evidence="2">2.7.13.3</ecNumber>
    </recommendedName>
</protein>
<gene>
    <name evidence="19" type="ORF">NIK97_16450</name>
</gene>
<evidence type="ECO:0000256" key="10">
    <source>
        <dbReference type="ARBA" id="ARBA00022737"/>
    </source>
</evidence>